<evidence type="ECO:0000313" key="1">
    <source>
        <dbReference type="EMBL" id="JAH40195.1"/>
    </source>
</evidence>
<accession>A0A0E9SHM7</accession>
<protein>
    <submittedName>
        <fullName evidence="1">Uncharacterized protein</fullName>
    </submittedName>
</protein>
<sequence length="45" mass="5134">MAIEKYLLPLSICVFVSQIVYSRTMNDLLNLERDISTCKTNGKIV</sequence>
<reference evidence="1" key="2">
    <citation type="journal article" date="2015" name="Fish Shellfish Immunol.">
        <title>Early steps in the European eel (Anguilla anguilla)-Vibrio vulnificus interaction in the gills: Role of the RtxA13 toxin.</title>
        <authorList>
            <person name="Callol A."/>
            <person name="Pajuelo D."/>
            <person name="Ebbesson L."/>
            <person name="Teles M."/>
            <person name="MacKenzie S."/>
            <person name="Amaro C."/>
        </authorList>
    </citation>
    <scope>NUCLEOTIDE SEQUENCE</scope>
</reference>
<dbReference type="AlphaFoldDB" id="A0A0E9SHM7"/>
<dbReference type="EMBL" id="GBXM01068382">
    <property type="protein sequence ID" value="JAH40195.1"/>
    <property type="molecule type" value="Transcribed_RNA"/>
</dbReference>
<name>A0A0E9SHM7_ANGAN</name>
<organism evidence="1">
    <name type="scientific">Anguilla anguilla</name>
    <name type="common">European freshwater eel</name>
    <name type="synonym">Muraena anguilla</name>
    <dbReference type="NCBI Taxonomy" id="7936"/>
    <lineage>
        <taxon>Eukaryota</taxon>
        <taxon>Metazoa</taxon>
        <taxon>Chordata</taxon>
        <taxon>Craniata</taxon>
        <taxon>Vertebrata</taxon>
        <taxon>Euteleostomi</taxon>
        <taxon>Actinopterygii</taxon>
        <taxon>Neopterygii</taxon>
        <taxon>Teleostei</taxon>
        <taxon>Anguilliformes</taxon>
        <taxon>Anguillidae</taxon>
        <taxon>Anguilla</taxon>
    </lineage>
</organism>
<reference evidence="1" key="1">
    <citation type="submission" date="2014-11" db="EMBL/GenBank/DDBJ databases">
        <authorList>
            <person name="Amaro Gonzalez C."/>
        </authorList>
    </citation>
    <scope>NUCLEOTIDE SEQUENCE</scope>
</reference>
<proteinExistence type="predicted"/>